<feature type="region of interest" description="Disordered" evidence="1">
    <location>
        <begin position="69"/>
        <end position="232"/>
    </location>
</feature>
<evidence type="ECO:0000256" key="2">
    <source>
        <dbReference type="SAM" id="SignalP"/>
    </source>
</evidence>
<keyword evidence="2" id="KW-0732">Signal</keyword>
<evidence type="ECO:0000313" key="3">
    <source>
        <dbReference type="EMBL" id="ABB55281.1"/>
    </source>
</evidence>
<feature type="compositionally biased region" description="Basic residues" evidence="1">
    <location>
        <begin position="96"/>
        <end position="111"/>
    </location>
</feature>
<proteinExistence type="predicted"/>
<evidence type="ECO:0000256" key="1">
    <source>
        <dbReference type="SAM" id="MobiDB-lite"/>
    </source>
</evidence>
<feature type="chain" id="PRO_5004218406" evidence="2">
    <location>
        <begin position="28"/>
        <end position="278"/>
    </location>
</feature>
<accession>Q2XNZ1</accession>
<feature type="compositionally biased region" description="Low complexity" evidence="1">
    <location>
        <begin position="118"/>
        <end position="135"/>
    </location>
</feature>
<sequence length="278" mass="29460">MSHSHSLIHSPSHSLSSLLISLTVLSALPFPKKPNEATPLSLSLFVLLLQHPTAAPTIAPPLAAVQRQRSTTELRLRQAASPSSDKLSSSSATPLRLRRTTLPKLQPRRRRAPEPQNLLPQSPLFSSASLPALVAARRRPGPSPPPSISNSTAKHHSSAQRRSPPSLSPELDPRHLHQHHPPSSSPRHSPKSTTITPLLLAAPSRCCPTSSASPSLSRPASAPSSAQPLSPQSRTICSGIAVSSLGPLASLARSLLPLSYLGDGQPQFGIVQEPEDSQ</sequence>
<feature type="compositionally biased region" description="Low complexity" evidence="1">
    <location>
        <begin position="79"/>
        <end position="95"/>
    </location>
</feature>
<reference evidence="3" key="1">
    <citation type="submission" date="2005-10" db="EMBL/GenBank/DDBJ databases">
        <title>Comparative Sequence and Genetic Analyses of the Asparagus, Onion, and Rice Genomes Reveal Similar Structures, But No Microsynteny.</title>
        <authorList>
            <person name="Jernej J."/>
            <person name="Suzuki G."/>
            <person name="McCallum J."/>
            <person name="Cheung F."/>
            <person name="Arbogast T."/>
            <person name="Tallon L.J."/>
            <person name="Smith S."/>
            <person name="Utterback T."/>
            <person name="Havey M.J."/>
            <person name="Town C.D."/>
        </authorList>
    </citation>
    <scope>NUCLEOTIDE SEQUENCE</scope>
</reference>
<dbReference type="EMBL" id="DQ273271">
    <property type="protein sequence ID" value="ABB55281.1"/>
    <property type="molecule type" value="Genomic_DNA"/>
</dbReference>
<name>Q2XNZ1_ASPOF</name>
<feature type="compositionally biased region" description="Low complexity" evidence="1">
    <location>
        <begin position="210"/>
        <end position="232"/>
    </location>
</feature>
<gene>
    <name evidence="3" type="ORF">10.t00021</name>
</gene>
<protein>
    <submittedName>
        <fullName evidence="3">Phytocyanin-related</fullName>
    </submittedName>
</protein>
<feature type="signal peptide" evidence="2">
    <location>
        <begin position="1"/>
        <end position="27"/>
    </location>
</feature>
<dbReference type="AlphaFoldDB" id="Q2XNZ1"/>
<organism evidence="3">
    <name type="scientific">Asparagus officinalis</name>
    <name type="common">Garden asparagus</name>
    <dbReference type="NCBI Taxonomy" id="4686"/>
    <lineage>
        <taxon>Eukaryota</taxon>
        <taxon>Viridiplantae</taxon>
        <taxon>Streptophyta</taxon>
        <taxon>Embryophyta</taxon>
        <taxon>Tracheophyta</taxon>
        <taxon>Spermatophyta</taxon>
        <taxon>Magnoliopsida</taxon>
        <taxon>Liliopsida</taxon>
        <taxon>Asparagales</taxon>
        <taxon>Asparagaceae</taxon>
        <taxon>Asparagoideae</taxon>
        <taxon>Asparagus</taxon>
    </lineage>
</organism>